<gene>
    <name evidence="2" type="ORF">EV679_2444</name>
</gene>
<organism evidence="2 3">
    <name type="scientific">Kerstersia gyiorum</name>
    <dbReference type="NCBI Taxonomy" id="206506"/>
    <lineage>
        <taxon>Bacteria</taxon>
        <taxon>Pseudomonadati</taxon>
        <taxon>Pseudomonadota</taxon>
        <taxon>Betaproteobacteria</taxon>
        <taxon>Burkholderiales</taxon>
        <taxon>Alcaligenaceae</taxon>
        <taxon>Kerstersia</taxon>
    </lineage>
</organism>
<accession>A0A4Q7MGH6</accession>
<dbReference type="RefSeq" id="WP_240733232.1">
    <property type="nucleotide sequence ID" value="NZ_CBCSEB010000008.1"/>
</dbReference>
<proteinExistence type="predicted"/>
<dbReference type="Proteomes" id="UP000292039">
    <property type="component" value="Unassembled WGS sequence"/>
</dbReference>
<reference evidence="2 3" key="1">
    <citation type="submission" date="2019-02" db="EMBL/GenBank/DDBJ databases">
        <title>Genomic Encyclopedia of Type Strains, Phase IV (KMG-IV): sequencing the most valuable type-strain genomes for metagenomic binning, comparative biology and taxonomic classification.</title>
        <authorList>
            <person name="Goeker M."/>
        </authorList>
    </citation>
    <scope>NUCLEOTIDE SEQUENCE [LARGE SCALE GENOMIC DNA]</scope>
    <source>
        <strain evidence="2 3">DSM 16618</strain>
    </source>
</reference>
<dbReference type="GeneID" id="99726986"/>
<protein>
    <submittedName>
        <fullName evidence="2">DUF2938 family protein</fullName>
    </submittedName>
</protein>
<keyword evidence="1" id="KW-1133">Transmembrane helix</keyword>
<feature type="transmembrane region" description="Helical" evidence="1">
    <location>
        <begin position="110"/>
        <end position="128"/>
    </location>
</feature>
<dbReference type="AlphaFoldDB" id="A0A4Q7MGH6"/>
<keyword evidence="1" id="KW-0472">Membrane</keyword>
<feature type="transmembrane region" description="Helical" evidence="1">
    <location>
        <begin position="77"/>
        <end position="98"/>
    </location>
</feature>
<name>A0A4Q7MGH6_9BURK</name>
<evidence type="ECO:0000256" key="1">
    <source>
        <dbReference type="SAM" id="Phobius"/>
    </source>
</evidence>
<feature type="transmembrane region" description="Helical" evidence="1">
    <location>
        <begin position="149"/>
        <end position="169"/>
    </location>
</feature>
<dbReference type="EMBL" id="SGWZ01000004">
    <property type="protein sequence ID" value="RZS67231.1"/>
    <property type="molecule type" value="Genomic_DNA"/>
</dbReference>
<evidence type="ECO:0000313" key="3">
    <source>
        <dbReference type="Proteomes" id="UP000292039"/>
    </source>
</evidence>
<feature type="transmembrane region" description="Helical" evidence="1">
    <location>
        <begin position="12"/>
        <end position="30"/>
    </location>
</feature>
<keyword evidence="1" id="KW-0812">Transmembrane</keyword>
<evidence type="ECO:0000313" key="2">
    <source>
        <dbReference type="EMBL" id="RZS67231.1"/>
    </source>
</evidence>
<comment type="caution">
    <text evidence="2">The sequence shown here is derived from an EMBL/GenBank/DDBJ whole genome shotgun (WGS) entry which is preliminary data.</text>
</comment>
<sequence>MASLTPLEVAWASMVTGIGATLVMDVWTLLQKRLGAPTLDYALLGRWAGYLCRYGVSHAGRQADVRQWQPLTGERSLGWLLHYAIGVVFATLLVAMAGPAWLQQPEWLPALWWGLVTVAAPFLVLQPAMGAGIASSRTATPWKNRCRSLLTHAVFGTGLYASAQILAWVQT</sequence>
<dbReference type="InterPro" id="IPR021329">
    <property type="entry name" value="DUF2938"/>
</dbReference>
<dbReference type="Pfam" id="PF11158">
    <property type="entry name" value="DUF2938"/>
    <property type="match status" value="1"/>
</dbReference>